<dbReference type="InterPro" id="IPR042197">
    <property type="entry name" value="Apaf_helical"/>
</dbReference>
<dbReference type="InterPro" id="IPR044974">
    <property type="entry name" value="Disease_R_plants"/>
</dbReference>
<dbReference type="InterPro" id="IPR002182">
    <property type="entry name" value="NB-ARC"/>
</dbReference>
<dbReference type="Gene3D" id="1.20.5.4130">
    <property type="match status" value="1"/>
</dbReference>
<evidence type="ECO:0000256" key="3">
    <source>
        <dbReference type="ARBA" id="ARBA00022614"/>
    </source>
</evidence>
<comment type="subcellular location">
    <subcellularLocation>
        <location evidence="1">Cytoplasm</location>
    </subcellularLocation>
</comment>
<dbReference type="Gene3D" id="3.80.10.10">
    <property type="entry name" value="Ribonuclease Inhibitor"/>
    <property type="match status" value="1"/>
</dbReference>
<dbReference type="EMBL" id="JAYDYQ010001088">
    <property type="protein sequence ID" value="KAK4489463.1"/>
    <property type="molecule type" value="Genomic_DNA"/>
</dbReference>
<organism evidence="10 11">
    <name type="scientific">Penstemon davidsonii</name>
    <dbReference type="NCBI Taxonomy" id="160366"/>
    <lineage>
        <taxon>Eukaryota</taxon>
        <taxon>Viridiplantae</taxon>
        <taxon>Streptophyta</taxon>
        <taxon>Embryophyta</taxon>
        <taxon>Tracheophyta</taxon>
        <taxon>Spermatophyta</taxon>
        <taxon>Magnoliopsida</taxon>
        <taxon>eudicotyledons</taxon>
        <taxon>Gunneridae</taxon>
        <taxon>Pentapetalae</taxon>
        <taxon>asterids</taxon>
        <taxon>lamiids</taxon>
        <taxon>Lamiales</taxon>
        <taxon>Plantaginaceae</taxon>
        <taxon>Cheloneae</taxon>
        <taxon>Penstemon</taxon>
    </lineage>
</organism>
<evidence type="ECO:0000256" key="6">
    <source>
        <dbReference type="ARBA" id="ARBA00022840"/>
    </source>
</evidence>
<evidence type="ECO:0000313" key="10">
    <source>
        <dbReference type="EMBL" id="KAK4489463.1"/>
    </source>
</evidence>
<dbReference type="PANTHER" id="PTHR23155">
    <property type="entry name" value="DISEASE RESISTANCE PROTEIN RP"/>
    <property type="match status" value="1"/>
</dbReference>
<dbReference type="SUPFAM" id="SSF52540">
    <property type="entry name" value="P-loop containing nucleoside triphosphate hydrolases"/>
    <property type="match status" value="1"/>
</dbReference>
<feature type="region of interest" description="Disordered" evidence="7">
    <location>
        <begin position="117"/>
        <end position="137"/>
    </location>
</feature>
<dbReference type="InterPro" id="IPR027417">
    <property type="entry name" value="P-loop_NTPase"/>
</dbReference>
<feature type="domain" description="NB-ARC" evidence="8">
    <location>
        <begin position="294"/>
        <end position="450"/>
    </location>
</feature>
<keyword evidence="3" id="KW-0433">Leucine-rich repeat</keyword>
<gene>
    <name evidence="10" type="ORF">RD792_005272</name>
</gene>
<proteinExistence type="predicted"/>
<evidence type="ECO:0008006" key="12">
    <source>
        <dbReference type="Google" id="ProtNLM"/>
    </source>
</evidence>
<dbReference type="Pfam" id="PF00931">
    <property type="entry name" value="NB-ARC"/>
    <property type="match status" value="1"/>
</dbReference>
<feature type="domain" description="Disease resistance protein winged helix" evidence="9">
    <location>
        <begin position="534"/>
        <end position="602"/>
    </location>
</feature>
<dbReference type="PRINTS" id="PR00364">
    <property type="entry name" value="DISEASERSIST"/>
</dbReference>
<keyword evidence="5" id="KW-0611">Plant defense</keyword>
<evidence type="ECO:0000313" key="11">
    <source>
        <dbReference type="Proteomes" id="UP001291926"/>
    </source>
</evidence>
<evidence type="ECO:0000256" key="2">
    <source>
        <dbReference type="ARBA" id="ARBA00022490"/>
    </source>
</evidence>
<keyword evidence="4" id="KW-0547">Nucleotide-binding</keyword>
<evidence type="ECO:0000256" key="7">
    <source>
        <dbReference type="SAM" id="MobiDB-lite"/>
    </source>
</evidence>
<keyword evidence="6" id="KW-0067">ATP-binding</keyword>
<evidence type="ECO:0000256" key="1">
    <source>
        <dbReference type="ARBA" id="ARBA00004496"/>
    </source>
</evidence>
<dbReference type="InterPro" id="IPR032675">
    <property type="entry name" value="LRR_dom_sf"/>
</dbReference>
<dbReference type="Gene3D" id="3.40.50.300">
    <property type="entry name" value="P-loop containing nucleotide triphosphate hydrolases"/>
    <property type="match status" value="1"/>
</dbReference>
<evidence type="ECO:0000256" key="5">
    <source>
        <dbReference type="ARBA" id="ARBA00022821"/>
    </source>
</evidence>
<name>A0ABR0DKX4_9LAMI</name>
<dbReference type="Pfam" id="PF23559">
    <property type="entry name" value="WHD_DRP"/>
    <property type="match status" value="1"/>
</dbReference>
<dbReference type="SUPFAM" id="SSF52058">
    <property type="entry name" value="L domain-like"/>
    <property type="match status" value="1"/>
</dbReference>
<evidence type="ECO:0000259" key="8">
    <source>
        <dbReference type="Pfam" id="PF00931"/>
    </source>
</evidence>
<sequence>MNQNFLWSSDASQRKLHLVGWHKVTKSKRNGGLGIRQARKTNMALLAKCVIDEGVSYATDFTDQQSEFVIKKFDARKEVWQSRKLTAHISPRLSPGPLITGLSAMCGSKLRDVPELVRDSNSPPWGSEPRSSPPLPTELNRNDYISDNFLLPIIETAESVHEEVWSLKSILELDHFNESERLNAFKGDIVEAIPKFRDVLEHHINKCQSLDDESSEEWFFYEDVEKVRKEMISFLETMEKINKEYKAKDLETSNVSVLADEDFVGNAKDMVGVYDEDLQQLIHKLLTGQSLWVRSSELIIISVVGMAGIGKTTIVKTVYNEPVISDHFDFRAFLRMGPDYHLKDILLDLLVCLFPNYNKILGIEKSEDELEEQIYEFINGRRYLIVLDDVWDIDHNNDIRWFLPNDNNGSRIIVTTRLSSVASYYNKYNIYEIRFRNEEESWNLFCRKVFVPPGLEKVGKKIVKKCGGLPLGIISIASILSKAEKSLESWEKVAKNENMLALATEEGSHMSEVLFLSYEHLPPQLKECCLYFGVFPLNHEISVSKLIKLWVGEGLVVPHHFKTFEDTVREYLDDLVSRNIVLIRQRSSSGRVKTLKAHFFWHLLVREAANKKIFHLINSYPSAFSEDIHCQRKLCIHRNALLGFKRVSESIESVSNVHSFLCTGPEHQYPVSICSGLTSIKVLDALTIRLYKFPIGILDLVELKYLAFTYDGKLPSSISRLKNLVYLIVHRYHLTIINSSQSYMPIEIWNMQELRHLQVMGSDLPHPVDGAQLPNLLTLLGVSDRNCTKEVLLLPKSVFPSSLTKLTLSGCGFAWEDMSLIGRALPNLGVLKLRCYAFQGPEWVVDEMEFPKLEHLLLEDTDLVHWRVAYGCFPQLKRLIIRHCYKLEKIPCKYVHSMIELVDCNPSALAYVKHILEKQRERGNGELQIQVHSSLDDEKH</sequence>
<dbReference type="PANTHER" id="PTHR23155:SF1152">
    <property type="entry name" value="AAA+ ATPASE DOMAIN-CONTAINING PROTEIN"/>
    <property type="match status" value="1"/>
</dbReference>
<dbReference type="Gene3D" id="1.10.8.430">
    <property type="entry name" value="Helical domain of apoptotic protease-activating factors"/>
    <property type="match status" value="1"/>
</dbReference>
<accession>A0ABR0DKX4</accession>
<dbReference type="Proteomes" id="UP001291926">
    <property type="component" value="Unassembled WGS sequence"/>
</dbReference>
<keyword evidence="11" id="KW-1185">Reference proteome</keyword>
<comment type="caution">
    <text evidence="10">The sequence shown here is derived from an EMBL/GenBank/DDBJ whole genome shotgun (WGS) entry which is preliminary data.</text>
</comment>
<reference evidence="10 11" key="1">
    <citation type="journal article" date="2023" name="bioRxiv">
        <title>Genome report: Whole genome sequence and annotation of Penstemon davidsonii.</title>
        <authorList>
            <person name="Ostevik K.L."/>
            <person name="Alabady M."/>
            <person name="Zhang M."/>
            <person name="Rausher M.D."/>
        </authorList>
    </citation>
    <scope>NUCLEOTIDE SEQUENCE [LARGE SCALE GENOMIC DNA]</scope>
    <source>
        <strain evidence="10">DNT005</strain>
        <tissue evidence="10">Whole leaf</tissue>
    </source>
</reference>
<evidence type="ECO:0000259" key="9">
    <source>
        <dbReference type="Pfam" id="PF23559"/>
    </source>
</evidence>
<keyword evidence="2" id="KW-0963">Cytoplasm</keyword>
<dbReference type="InterPro" id="IPR058922">
    <property type="entry name" value="WHD_DRP"/>
</dbReference>
<evidence type="ECO:0000256" key="4">
    <source>
        <dbReference type="ARBA" id="ARBA00022741"/>
    </source>
</evidence>
<protein>
    <recommendedName>
        <fullName evidence="12">NB-ARC domain-containing protein</fullName>
    </recommendedName>
</protein>